<accession>A0A918M4F6</accession>
<reference evidence="2" key="2">
    <citation type="submission" date="2020-09" db="EMBL/GenBank/DDBJ databases">
        <authorList>
            <person name="Sun Q."/>
            <person name="Ohkuma M."/>
        </authorList>
    </citation>
    <scope>NUCLEOTIDE SEQUENCE</scope>
    <source>
        <strain evidence="2">JCM 4391</strain>
    </source>
</reference>
<evidence type="ECO:0000256" key="1">
    <source>
        <dbReference type="SAM" id="MobiDB-lite"/>
    </source>
</evidence>
<keyword evidence="3" id="KW-1185">Reference proteome</keyword>
<dbReference type="RefSeq" id="WP_189551440.1">
    <property type="nucleotide sequence ID" value="NZ_BMTP01000007.1"/>
</dbReference>
<evidence type="ECO:0000313" key="3">
    <source>
        <dbReference type="Proteomes" id="UP000636661"/>
    </source>
</evidence>
<protein>
    <submittedName>
        <fullName evidence="2">Uncharacterized protein</fullName>
    </submittedName>
</protein>
<feature type="compositionally biased region" description="Low complexity" evidence="1">
    <location>
        <begin position="36"/>
        <end position="49"/>
    </location>
</feature>
<sequence>MERRGAHRRAGRRRAADRRLRSARPGDTLRIVPAVRLAGAAPPARFPPRGQRDTGDND</sequence>
<dbReference type="EMBL" id="BMTP01000007">
    <property type="protein sequence ID" value="GGU41239.1"/>
    <property type="molecule type" value="Genomic_DNA"/>
</dbReference>
<comment type="caution">
    <text evidence="2">The sequence shown here is derived from an EMBL/GenBank/DDBJ whole genome shotgun (WGS) entry which is preliminary data.</text>
</comment>
<reference evidence="2" key="1">
    <citation type="journal article" date="2014" name="Int. J. Syst. Evol. Microbiol.">
        <title>Complete genome sequence of Corynebacterium casei LMG S-19264T (=DSM 44701T), isolated from a smear-ripened cheese.</title>
        <authorList>
            <consortium name="US DOE Joint Genome Institute (JGI-PGF)"/>
            <person name="Walter F."/>
            <person name="Albersmeier A."/>
            <person name="Kalinowski J."/>
            <person name="Ruckert C."/>
        </authorList>
    </citation>
    <scope>NUCLEOTIDE SEQUENCE</scope>
    <source>
        <strain evidence="2">JCM 4391</strain>
    </source>
</reference>
<dbReference type="Proteomes" id="UP000636661">
    <property type="component" value="Unassembled WGS sequence"/>
</dbReference>
<feature type="region of interest" description="Disordered" evidence="1">
    <location>
        <begin position="1"/>
        <end position="58"/>
    </location>
</feature>
<evidence type="ECO:0000313" key="2">
    <source>
        <dbReference type="EMBL" id="GGU41239.1"/>
    </source>
</evidence>
<organism evidence="2 3">
    <name type="scientific">Streptomyces lavendofoliae</name>
    <dbReference type="NCBI Taxonomy" id="67314"/>
    <lineage>
        <taxon>Bacteria</taxon>
        <taxon>Bacillati</taxon>
        <taxon>Actinomycetota</taxon>
        <taxon>Actinomycetes</taxon>
        <taxon>Kitasatosporales</taxon>
        <taxon>Streptomycetaceae</taxon>
        <taxon>Streptomyces</taxon>
    </lineage>
</organism>
<name>A0A918M4F6_9ACTN</name>
<proteinExistence type="predicted"/>
<dbReference type="AlphaFoldDB" id="A0A918M4F6"/>
<feature type="compositionally biased region" description="Basic residues" evidence="1">
    <location>
        <begin position="1"/>
        <end position="16"/>
    </location>
</feature>
<gene>
    <name evidence="2" type="ORF">GCM10010274_31270</name>
</gene>